<accession>A0AAN7NPZ7</accession>
<gene>
    <name evidence="1" type="ORF">QYF61_011599</name>
</gene>
<dbReference type="Proteomes" id="UP001333110">
    <property type="component" value="Unassembled WGS sequence"/>
</dbReference>
<comment type="caution">
    <text evidence="1">The sequence shown here is derived from an EMBL/GenBank/DDBJ whole genome shotgun (WGS) entry which is preliminary data.</text>
</comment>
<protein>
    <recommendedName>
        <fullName evidence="3">Rna-directed dna polymerase from mobile element jockey-like</fullName>
    </recommendedName>
</protein>
<proteinExistence type="predicted"/>
<dbReference type="AlphaFoldDB" id="A0AAN7NPZ7"/>
<dbReference type="EMBL" id="JAUNZN010000006">
    <property type="protein sequence ID" value="KAK4819805.1"/>
    <property type="molecule type" value="Genomic_DNA"/>
</dbReference>
<organism evidence="1 2">
    <name type="scientific">Mycteria americana</name>
    <name type="common">Wood stork</name>
    <dbReference type="NCBI Taxonomy" id="33587"/>
    <lineage>
        <taxon>Eukaryota</taxon>
        <taxon>Metazoa</taxon>
        <taxon>Chordata</taxon>
        <taxon>Craniata</taxon>
        <taxon>Vertebrata</taxon>
        <taxon>Euteleostomi</taxon>
        <taxon>Archelosauria</taxon>
        <taxon>Archosauria</taxon>
        <taxon>Dinosauria</taxon>
        <taxon>Saurischia</taxon>
        <taxon>Theropoda</taxon>
        <taxon>Coelurosauria</taxon>
        <taxon>Aves</taxon>
        <taxon>Neognathae</taxon>
        <taxon>Neoaves</taxon>
        <taxon>Aequornithes</taxon>
        <taxon>Ciconiiformes</taxon>
        <taxon>Ciconiidae</taxon>
        <taxon>Mycteria</taxon>
    </lineage>
</organism>
<dbReference type="PANTHER" id="PTHR33332">
    <property type="entry name" value="REVERSE TRANSCRIPTASE DOMAIN-CONTAINING PROTEIN"/>
    <property type="match status" value="1"/>
</dbReference>
<evidence type="ECO:0000313" key="1">
    <source>
        <dbReference type="EMBL" id="KAK4819805.1"/>
    </source>
</evidence>
<name>A0AAN7NPZ7_MYCAM</name>
<sequence>MNNTKQTSKLAKLTINLYMIMGVIALVDKGRATDVIYPDLGKAFNAVPHDILVSKLETHGFDGWTTRWIRNWLDGRTQRAAVNGLIKMDSGTECTLSKFANDTKLWGTADMLEGRDAIQRDLDRLERWAHANLMKFNKDKCKVLHMGWGNPKHKYSLGGEWIESSPMEKGLGVLADEKLT</sequence>
<keyword evidence="2" id="KW-1185">Reference proteome</keyword>
<evidence type="ECO:0000313" key="2">
    <source>
        <dbReference type="Proteomes" id="UP001333110"/>
    </source>
</evidence>
<evidence type="ECO:0008006" key="3">
    <source>
        <dbReference type="Google" id="ProtNLM"/>
    </source>
</evidence>
<reference evidence="1 2" key="1">
    <citation type="journal article" date="2023" name="J. Hered.">
        <title>Chromosome-level genome of the wood stork (Mycteria americana) provides insight into avian chromosome evolution.</title>
        <authorList>
            <person name="Flamio R. Jr."/>
            <person name="Ramstad K.M."/>
        </authorList>
    </citation>
    <scope>NUCLEOTIDE SEQUENCE [LARGE SCALE GENOMIC DNA]</scope>
    <source>
        <strain evidence="1">JAX WOST 10</strain>
    </source>
</reference>